<feature type="region of interest" description="Disordered" evidence="1">
    <location>
        <begin position="1"/>
        <end position="256"/>
    </location>
</feature>
<feature type="compositionally biased region" description="Basic residues" evidence="1">
    <location>
        <begin position="225"/>
        <end position="241"/>
    </location>
</feature>
<accession>A0A6J4IU48</accession>
<feature type="non-terminal residue" evidence="2">
    <location>
        <position position="256"/>
    </location>
</feature>
<feature type="non-terminal residue" evidence="2">
    <location>
        <position position="1"/>
    </location>
</feature>
<dbReference type="EMBL" id="CADCTN010000185">
    <property type="protein sequence ID" value="CAA9260084.1"/>
    <property type="molecule type" value="Genomic_DNA"/>
</dbReference>
<dbReference type="GO" id="GO:0004316">
    <property type="term" value="F:3-oxoacyl-[acyl-carrier-protein] reductase (NADPH) activity"/>
    <property type="evidence" value="ECO:0007669"/>
    <property type="project" value="UniProtKB-EC"/>
</dbReference>
<feature type="compositionally biased region" description="Gly residues" evidence="1">
    <location>
        <begin position="152"/>
        <end position="166"/>
    </location>
</feature>
<feature type="compositionally biased region" description="Basic and acidic residues" evidence="1">
    <location>
        <begin position="169"/>
        <end position="183"/>
    </location>
</feature>
<feature type="compositionally biased region" description="Gly residues" evidence="1">
    <location>
        <begin position="79"/>
        <end position="94"/>
    </location>
</feature>
<feature type="compositionally biased region" description="Basic and acidic residues" evidence="1">
    <location>
        <begin position="95"/>
        <end position="104"/>
    </location>
</feature>
<evidence type="ECO:0000256" key="1">
    <source>
        <dbReference type="SAM" id="MobiDB-lite"/>
    </source>
</evidence>
<protein>
    <submittedName>
        <fullName evidence="2">3-oxoacyl-[acyl-carrier protein] reductase</fullName>
        <ecNumber evidence="2">1.1.1.100</ecNumber>
    </submittedName>
</protein>
<evidence type="ECO:0000313" key="2">
    <source>
        <dbReference type="EMBL" id="CAA9260084.1"/>
    </source>
</evidence>
<feature type="compositionally biased region" description="Low complexity" evidence="1">
    <location>
        <begin position="22"/>
        <end position="34"/>
    </location>
</feature>
<feature type="compositionally biased region" description="Basic and acidic residues" evidence="1">
    <location>
        <begin position="139"/>
        <end position="151"/>
    </location>
</feature>
<gene>
    <name evidence="2" type="ORF">AVDCRST_MAG52-2584</name>
</gene>
<organism evidence="2">
    <name type="scientific">uncultured Blastococcus sp</name>
    <dbReference type="NCBI Taxonomy" id="217144"/>
    <lineage>
        <taxon>Bacteria</taxon>
        <taxon>Bacillati</taxon>
        <taxon>Actinomycetota</taxon>
        <taxon>Actinomycetes</taxon>
        <taxon>Geodermatophilales</taxon>
        <taxon>Geodermatophilaceae</taxon>
        <taxon>Blastococcus</taxon>
        <taxon>environmental samples</taxon>
    </lineage>
</organism>
<keyword evidence="2" id="KW-0560">Oxidoreductase</keyword>
<name>A0A6J4IU48_9ACTN</name>
<reference evidence="2" key="1">
    <citation type="submission" date="2020-02" db="EMBL/GenBank/DDBJ databases">
        <authorList>
            <person name="Meier V. D."/>
        </authorList>
    </citation>
    <scope>NUCLEOTIDE SEQUENCE</scope>
    <source>
        <strain evidence="2">AVDCRST_MAG52</strain>
    </source>
</reference>
<feature type="compositionally biased region" description="Basic and acidic residues" evidence="1">
    <location>
        <begin position="242"/>
        <end position="256"/>
    </location>
</feature>
<sequence>GRPHDPRHVPAGRPGGRRDGGLLRAGRGVRPNAGRGRRRRRARCPPGRAPGRHAAGGGEGRAPGDRRPYRRRRPRGLPGPRGRGDGGVRPGGHPGEQRRDRDGGAGHPGDPRAVPPGDRRQPQRLLLDGPGLRAGDAARQLDREHLQRPGPDDGGPPAGGVRGQQGGTDRADPRPRPAVDRSQGHPRQRPGPGLLHLGDDRPVPRGLPRVAAVPGAGRPQGRSGGARRRARLPGQRRRRVRHRDDHPGRGRDADQL</sequence>
<proteinExistence type="predicted"/>
<dbReference type="AlphaFoldDB" id="A0A6J4IU48"/>
<dbReference type="EC" id="1.1.1.100" evidence="2"/>